<gene>
    <name evidence="8" type="ordered locus">Meso_3584</name>
</gene>
<feature type="domain" description="BioF2-like acetyltransferase" evidence="7">
    <location>
        <begin position="172"/>
        <end position="301"/>
    </location>
</feature>
<dbReference type="EMBL" id="CP000390">
    <property type="protein sequence ID" value="ABG64953.1"/>
    <property type="molecule type" value="Genomic_DNA"/>
</dbReference>
<evidence type="ECO:0000256" key="1">
    <source>
        <dbReference type="ARBA" id="ARBA00009943"/>
    </source>
</evidence>
<dbReference type="STRING" id="266779.Meso_3584"/>
<dbReference type="Pfam" id="PF13480">
    <property type="entry name" value="Acetyltransf_6"/>
    <property type="match status" value="1"/>
</dbReference>
<dbReference type="PROSITE" id="PS51191">
    <property type="entry name" value="FEMABX"/>
    <property type="match status" value="1"/>
</dbReference>
<accession>Q11CC2</accession>
<keyword evidence="5" id="KW-0012">Acyltransferase</keyword>
<sequence length="366" mass="41129">MTIRAKEAHAGYTVEVDDVPDAQWDEIISGFTDAHHEQTACYATKHWKGRDSHLLLRRAGVPVAGARATIFKLPVLGRGLAFVRFGPFWRAQECKADPTIYRTVMDALVKEYAVSRGHCLTVLPRPSPVHQDEEYTLLREMGFVRRRRMLDAERYFVDLSLSEQEQMKSFTHHWRRSLRQALANGLEIRLSQTESEAAAFEKLYNEMVLRKGFDSATPVHMTSDLIARLPAKLKPKVAMAFYQGELVAGATVGRFGDTAYYMFGATSSAALPLKAGYALQWWIMGWLRAEGARWYDLGGAAHEPGLRLFKKGMAGKSGKIVVMEGEYDFCANATARLAADAVFGARHLRRMMRYGAKYGRLPEAAD</sequence>
<evidence type="ECO:0000256" key="6">
    <source>
        <dbReference type="ARBA" id="ARBA00023316"/>
    </source>
</evidence>
<dbReference type="OrthoDB" id="7844032at2"/>
<keyword evidence="6" id="KW-0961">Cell wall biogenesis/degradation</keyword>
<dbReference type="PANTHER" id="PTHR36174:SF1">
    <property type="entry name" value="LIPID II:GLYCINE GLYCYLTRANSFERASE"/>
    <property type="match status" value="1"/>
</dbReference>
<name>Q11CC2_CHESB</name>
<evidence type="ECO:0000313" key="8">
    <source>
        <dbReference type="EMBL" id="ABG64953.1"/>
    </source>
</evidence>
<dbReference type="KEGG" id="mes:Meso_3584"/>
<evidence type="ECO:0000256" key="2">
    <source>
        <dbReference type="ARBA" id="ARBA00022679"/>
    </source>
</evidence>
<dbReference type="GO" id="GO:0071555">
    <property type="term" value="P:cell wall organization"/>
    <property type="evidence" value="ECO:0007669"/>
    <property type="project" value="UniProtKB-KW"/>
</dbReference>
<comment type="similarity">
    <text evidence="1">Belongs to the FemABX family.</text>
</comment>
<reference evidence="8" key="1">
    <citation type="submission" date="2006-06" db="EMBL/GenBank/DDBJ databases">
        <title>Complete sequence of chromosome of Chelativorans sp. BNC1.</title>
        <authorList>
            <consortium name="US DOE Joint Genome Institute"/>
            <person name="Copeland A."/>
            <person name="Lucas S."/>
            <person name="Lapidus A."/>
            <person name="Barry K."/>
            <person name="Detter J.C."/>
            <person name="Glavina del Rio T."/>
            <person name="Hammon N."/>
            <person name="Israni S."/>
            <person name="Dalin E."/>
            <person name="Tice H."/>
            <person name="Pitluck S."/>
            <person name="Chertkov O."/>
            <person name="Brettin T."/>
            <person name="Bruce D."/>
            <person name="Han C."/>
            <person name="Tapia R."/>
            <person name="Gilna P."/>
            <person name="Schmutz J."/>
            <person name="Larimer F."/>
            <person name="Land M."/>
            <person name="Hauser L."/>
            <person name="Kyrpides N."/>
            <person name="Mikhailova N."/>
            <person name="Richardson P."/>
        </authorList>
    </citation>
    <scope>NUCLEOTIDE SEQUENCE</scope>
    <source>
        <strain evidence="8">BNC1</strain>
    </source>
</reference>
<organism evidence="8">
    <name type="scientific">Chelativorans sp. (strain BNC1)</name>
    <dbReference type="NCBI Taxonomy" id="266779"/>
    <lineage>
        <taxon>Bacteria</taxon>
        <taxon>Pseudomonadati</taxon>
        <taxon>Pseudomonadota</taxon>
        <taxon>Alphaproteobacteria</taxon>
        <taxon>Hyphomicrobiales</taxon>
        <taxon>Phyllobacteriaceae</taxon>
        <taxon>Chelativorans</taxon>
    </lineage>
</organism>
<dbReference type="eggNOG" id="COG2348">
    <property type="taxonomic scope" value="Bacteria"/>
</dbReference>
<dbReference type="InterPro" id="IPR038740">
    <property type="entry name" value="BioF2-like_GNAT_dom"/>
</dbReference>
<keyword evidence="4" id="KW-0573">Peptidoglycan synthesis</keyword>
<dbReference type="InterPro" id="IPR016181">
    <property type="entry name" value="Acyl_CoA_acyltransferase"/>
</dbReference>
<dbReference type="AlphaFoldDB" id="Q11CC2"/>
<dbReference type="GO" id="GO:0016755">
    <property type="term" value="F:aminoacyltransferase activity"/>
    <property type="evidence" value="ECO:0007669"/>
    <property type="project" value="InterPro"/>
</dbReference>
<evidence type="ECO:0000256" key="4">
    <source>
        <dbReference type="ARBA" id="ARBA00022984"/>
    </source>
</evidence>
<proteinExistence type="inferred from homology"/>
<keyword evidence="2" id="KW-0808">Transferase</keyword>
<dbReference type="GO" id="GO:0009252">
    <property type="term" value="P:peptidoglycan biosynthetic process"/>
    <property type="evidence" value="ECO:0007669"/>
    <property type="project" value="UniProtKB-KW"/>
</dbReference>
<protein>
    <recommendedName>
        <fullName evidence="7">BioF2-like acetyltransferase domain-containing protein</fullName>
    </recommendedName>
</protein>
<dbReference type="InterPro" id="IPR050644">
    <property type="entry name" value="PG_Glycine_Bridge_Synth"/>
</dbReference>
<dbReference type="SUPFAM" id="SSF55729">
    <property type="entry name" value="Acyl-CoA N-acyltransferases (Nat)"/>
    <property type="match status" value="2"/>
</dbReference>
<evidence type="ECO:0000259" key="7">
    <source>
        <dbReference type="Pfam" id="PF13480"/>
    </source>
</evidence>
<dbReference type="GO" id="GO:0008360">
    <property type="term" value="P:regulation of cell shape"/>
    <property type="evidence" value="ECO:0007669"/>
    <property type="project" value="UniProtKB-KW"/>
</dbReference>
<dbReference type="Gene3D" id="3.40.630.30">
    <property type="match status" value="1"/>
</dbReference>
<dbReference type="PANTHER" id="PTHR36174">
    <property type="entry name" value="LIPID II:GLYCINE GLYCYLTRANSFERASE"/>
    <property type="match status" value="1"/>
</dbReference>
<keyword evidence="3" id="KW-0133">Cell shape</keyword>
<evidence type="ECO:0000256" key="5">
    <source>
        <dbReference type="ARBA" id="ARBA00023315"/>
    </source>
</evidence>
<evidence type="ECO:0000256" key="3">
    <source>
        <dbReference type="ARBA" id="ARBA00022960"/>
    </source>
</evidence>
<dbReference type="InterPro" id="IPR003447">
    <property type="entry name" value="FEMABX"/>
</dbReference>
<dbReference type="HOGENOM" id="CLU_063238_0_0_5"/>